<dbReference type="Proteomes" id="UP001596161">
    <property type="component" value="Unassembled WGS sequence"/>
</dbReference>
<comment type="caution">
    <text evidence="1">The sequence shown here is derived from an EMBL/GenBank/DDBJ whole genome shotgun (WGS) entry which is preliminary data.</text>
</comment>
<organism evidence="1 2">
    <name type="scientific">Adhaeribacter terreus</name>
    <dbReference type="NCBI Taxonomy" id="529703"/>
    <lineage>
        <taxon>Bacteria</taxon>
        <taxon>Pseudomonadati</taxon>
        <taxon>Bacteroidota</taxon>
        <taxon>Cytophagia</taxon>
        <taxon>Cytophagales</taxon>
        <taxon>Hymenobacteraceae</taxon>
        <taxon>Adhaeribacter</taxon>
    </lineage>
</organism>
<proteinExistence type="predicted"/>
<sequence length="104" mass="12144">MQLNIQDFLQKLAAETEILPQARTQVQAEIEKYEGMRLVLSNTEQNQEFTRNLLTVMDNYLESLKLVAQKFQHPQLALVKLNDHDNAEINHAVLHILKKINHRN</sequence>
<accession>A0ABW0EB34</accession>
<dbReference type="EMBL" id="JBHSKT010000003">
    <property type="protein sequence ID" value="MFC5270186.1"/>
    <property type="molecule type" value="Genomic_DNA"/>
</dbReference>
<keyword evidence="2" id="KW-1185">Reference proteome</keyword>
<evidence type="ECO:0000313" key="1">
    <source>
        <dbReference type="EMBL" id="MFC5270186.1"/>
    </source>
</evidence>
<reference evidence="2" key="1">
    <citation type="journal article" date="2019" name="Int. J. Syst. Evol. Microbiol.">
        <title>The Global Catalogue of Microorganisms (GCM) 10K type strain sequencing project: providing services to taxonomists for standard genome sequencing and annotation.</title>
        <authorList>
            <consortium name="The Broad Institute Genomics Platform"/>
            <consortium name="The Broad Institute Genome Sequencing Center for Infectious Disease"/>
            <person name="Wu L."/>
            <person name="Ma J."/>
        </authorList>
    </citation>
    <scope>NUCLEOTIDE SEQUENCE [LARGE SCALE GENOMIC DNA]</scope>
    <source>
        <strain evidence="2">KACC 12602</strain>
    </source>
</reference>
<name>A0ABW0EB34_9BACT</name>
<dbReference type="RefSeq" id="WP_378016558.1">
    <property type="nucleotide sequence ID" value="NZ_JBHSKT010000003.1"/>
</dbReference>
<protein>
    <submittedName>
        <fullName evidence="1">Uncharacterized protein</fullName>
    </submittedName>
</protein>
<evidence type="ECO:0000313" key="2">
    <source>
        <dbReference type="Proteomes" id="UP001596161"/>
    </source>
</evidence>
<gene>
    <name evidence="1" type="ORF">ACFPIB_06165</name>
</gene>